<dbReference type="Proteomes" id="UP000076532">
    <property type="component" value="Unassembled WGS sequence"/>
</dbReference>
<feature type="signal peptide" evidence="1">
    <location>
        <begin position="1"/>
        <end position="19"/>
    </location>
</feature>
<keyword evidence="1" id="KW-0732">Signal</keyword>
<name>A0A167VRW9_9AGAM</name>
<evidence type="ECO:0000256" key="1">
    <source>
        <dbReference type="SAM" id="SignalP"/>
    </source>
</evidence>
<protein>
    <submittedName>
        <fullName evidence="2">Uncharacterized protein</fullName>
    </submittedName>
</protein>
<keyword evidence="3" id="KW-1185">Reference proteome</keyword>
<gene>
    <name evidence="2" type="ORF">FIBSPDRAFT_903622</name>
</gene>
<feature type="chain" id="PRO_5007893582" evidence="1">
    <location>
        <begin position="20"/>
        <end position="196"/>
    </location>
</feature>
<evidence type="ECO:0000313" key="2">
    <source>
        <dbReference type="EMBL" id="KZP05303.1"/>
    </source>
</evidence>
<reference evidence="2 3" key="1">
    <citation type="journal article" date="2016" name="Mol. Biol. Evol.">
        <title>Comparative Genomics of Early-Diverging Mushroom-Forming Fungi Provides Insights into the Origins of Lignocellulose Decay Capabilities.</title>
        <authorList>
            <person name="Nagy L.G."/>
            <person name="Riley R."/>
            <person name="Tritt A."/>
            <person name="Adam C."/>
            <person name="Daum C."/>
            <person name="Floudas D."/>
            <person name="Sun H."/>
            <person name="Yadav J.S."/>
            <person name="Pangilinan J."/>
            <person name="Larsson K.H."/>
            <person name="Matsuura K."/>
            <person name="Barry K."/>
            <person name="Labutti K."/>
            <person name="Kuo R."/>
            <person name="Ohm R.A."/>
            <person name="Bhattacharya S.S."/>
            <person name="Shirouzu T."/>
            <person name="Yoshinaga Y."/>
            <person name="Martin F.M."/>
            <person name="Grigoriev I.V."/>
            <person name="Hibbett D.S."/>
        </authorList>
    </citation>
    <scope>NUCLEOTIDE SEQUENCE [LARGE SCALE GENOMIC DNA]</scope>
    <source>
        <strain evidence="2 3">CBS 109695</strain>
    </source>
</reference>
<proteinExistence type="predicted"/>
<sequence length="196" mass="20903">MHILYTILQCFCLVSMSSQITITKPEERQVSCQRIDFFRNLIFSDKIRNHSAIRETESLGGSKDYNSHPDSPPAPLYPSRFHTLADWGQVAPVTGSLKSYLIETSLNMVATGADQSGSGDSWGFGIGGSSFAGVLGFESWDSLKEASNDFSILVGSEGVGAVVIYLSIDGNPVGVVVAAAGGLEDAVGIDGSFTWK</sequence>
<evidence type="ECO:0000313" key="3">
    <source>
        <dbReference type="Proteomes" id="UP000076532"/>
    </source>
</evidence>
<dbReference type="EMBL" id="KV417848">
    <property type="protein sequence ID" value="KZP05303.1"/>
    <property type="molecule type" value="Genomic_DNA"/>
</dbReference>
<organism evidence="2 3">
    <name type="scientific">Athelia psychrophila</name>
    <dbReference type="NCBI Taxonomy" id="1759441"/>
    <lineage>
        <taxon>Eukaryota</taxon>
        <taxon>Fungi</taxon>
        <taxon>Dikarya</taxon>
        <taxon>Basidiomycota</taxon>
        <taxon>Agaricomycotina</taxon>
        <taxon>Agaricomycetes</taxon>
        <taxon>Agaricomycetidae</taxon>
        <taxon>Atheliales</taxon>
        <taxon>Atheliaceae</taxon>
        <taxon>Athelia</taxon>
    </lineage>
</organism>
<accession>A0A167VRW9</accession>
<dbReference type="AlphaFoldDB" id="A0A167VRW9"/>